<evidence type="ECO:0000259" key="1">
    <source>
        <dbReference type="Pfam" id="PF05685"/>
    </source>
</evidence>
<keyword evidence="3" id="KW-1185">Reference proteome</keyword>
<dbReference type="InterPro" id="IPR008538">
    <property type="entry name" value="Uma2"/>
</dbReference>
<feature type="domain" description="Putative restriction endonuclease" evidence="1">
    <location>
        <begin position="12"/>
        <end position="175"/>
    </location>
</feature>
<dbReference type="InterPro" id="IPR012296">
    <property type="entry name" value="Nuclease_put_TT1808"/>
</dbReference>
<dbReference type="RefSeq" id="WP_151755003.1">
    <property type="nucleotide sequence ID" value="NZ_BKZW01000001.1"/>
</dbReference>
<dbReference type="PANTHER" id="PTHR36558:SF1">
    <property type="entry name" value="RESTRICTION ENDONUCLEASE DOMAIN-CONTAINING PROTEIN-RELATED"/>
    <property type="match status" value="1"/>
</dbReference>
<evidence type="ECO:0000313" key="3">
    <source>
        <dbReference type="Proteomes" id="UP000326912"/>
    </source>
</evidence>
<comment type="caution">
    <text evidence="2">The sequence shown here is derived from an EMBL/GenBank/DDBJ whole genome shotgun (WGS) entry which is preliminary data.</text>
</comment>
<dbReference type="CDD" id="cd06260">
    <property type="entry name" value="DUF820-like"/>
    <property type="match status" value="1"/>
</dbReference>
<sequence length="198" mass="22681">MAADPNRQHMTVEEYLQLDQSSPDAKYEYADGVVYNLRDPQDLAGGSAAHSWISINLIVLLDRLLRNSSCRVFNSDMRVRVDPTHYMFPDVSISCAPEDLQEDNDTIYDPRVIIEVLSPSTEAYDRGKKFAYYQQLESIQEYVLVSVLQQTIEVFTRSGDSWQYHRYHAGESAQLHSMALSLPLVDVYVHVSTDNERI</sequence>
<evidence type="ECO:0000313" key="2">
    <source>
        <dbReference type="EMBL" id="GER86955.1"/>
    </source>
</evidence>
<dbReference type="EMBL" id="BKZW01000001">
    <property type="protein sequence ID" value="GER86955.1"/>
    <property type="molecule type" value="Genomic_DNA"/>
</dbReference>
<dbReference type="InterPro" id="IPR011335">
    <property type="entry name" value="Restrct_endonuc-II-like"/>
</dbReference>
<accession>A0A5J4KH77</accession>
<protein>
    <recommendedName>
        <fullName evidence="1">Putative restriction endonuclease domain-containing protein</fullName>
    </recommendedName>
</protein>
<dbReference type="Pfam" id="PF05685">
    <property type="entry name" value="Uma2"/>
    <property type="match status" value="1"/>
</dbReference>
<name>A0A5J4KH77_9CHLR</name>
<proteinExistence type="predicted"/>
<dbReference type="Proteomes" id="UP000326912">
    <property type="component" value="Unassembled WGS sequence"/>
</dbReference>
<dbReference type="Gene3D" id="3.90.1570.10">
    <property type="entry name" value="tt1808, chain A"/>
    <property type="match status" value="1"/>
</dbReference>
<gene>
    <name evidence="2" type="ORF">KDW_11170</name>
</gene>
<reference evidence="2 3" key="1">
    <citation type="submission" date="2019-10" db="EMBL/GenBank/DDBJ databases">
        <title>Dictyobacter vulcani sp. nov., within the class Ktedonobacteria, isolated from soil of volcanic Mt. Zao.</title>
        <authorList>
            <person name="Zheng Y."/>
            <person name="Wang C.M."/>
            <person name="Sakai Y."/>
            <person name="Abe K."/>
            <person name="Yokota A."/>
            <person name="Yabe S."/>
        </authorList>
    </citation>
    <scope>NUCLEOTIDE SEQUENCE [LARGE SCALE GENOMIC DNA]</scope>
    <source>
        <strain evidence="2 3">W12</strain>
    </source>
</reference>
<dbReference type="SUPFAM" id="SSF52980">
    <property type="entry name" value="Restriction endonuclease-like"/>
    <property type="match status" value="1"/>
</dbReference>
<dbReference type="PANTHER" id="PTHR36558">
    <property type="entry name" value="GLR1098 PROTEIN"/>
    <property type="match status" value="1"/>
</dbReference>
<organism evidence="2 3">
    <name type="scientific">Dictyobacter vulcani</name>
    <dbReference type="NCBI Taxonomy" id="2607529"/>
    <lineage>
        <taxon>Bacteria</taxon>
        <taxon>Bacillati</taxon>
        <taxon>Chloroflexota</taxon>
        <taxon>Ktedonobacteria</taxon>
        <taxon>Ktedonobacterales</taxon>
        <taxon>Dictyobacteraceae</taxon>
        <taxon>Dictyobacter</taxon>
    </lineage>
</organism>
<dbReference type="AlphaFoldDB" id="A0A5J4KH77"/>